<keyword evidence="9" id="KW-0539">Nucleus</keyword>
<dbReference type="EMBL" id="NIVC01000032">
    <property type="protein sequence ID" value="PAA93170.1"/>
    <property type="molecule type" value="Genomic_DNA"/>
</dbReference>
<keyword evidence="13" id="KW-1185">Reference proteome</keyword>
<dbReference type="GO" id="GO:0034198">
    <property type="term" value="P:cellular response to amino acid starvation"/>
    <property type="evidence" value="ECO:0007669"/>
    <property type="project" value="TreeGrafter"/>
</dbReference>
<evidence type="ECO:0000313" key="12">
    <source>
        <dbReference type="EMBL" id="PAA93170.1"/>
    </source>
</evidence>
<dbReference type="PROSITE" id="PS50294">
    <property type="entry name" value="WD_REPEATS_REGION"/>
    <property type="match status" value="1"/>
</dbReference>
<dbReference type="GO" id="GO:0005764">
    <property type="term" value="C:lysosome"/>
    <property type="evidence" value="ECO:0007669"/>
    <property type="project" value="UniProtKB-SubCell"/>
</dbReference>
<evidence type="ECO:0000256" key="8">
    <source>
        <dbReference type="ARBA" id="ARBA00023228"/>
    </source>
</evidence>
<dbReference type="PRINTS" id="PR00320">
    <property type="entry name" value="GPROTEINBRPT"/>
</dbReference>
<evidence type="ECO:0000256" key="3">
    <source>
        <dbReference type="ARBA" id="ARBA00010102"/>
    </source>
</evidence>
<evidence type="ECO:0000256" key="6">
    <source>
        <dbReference type="ARBA" id="ARBA00022737"/>
    </source>
</evidence>
<evidence type="ECO:0000256" key="10">
    <source>
        <dbReference type="PROSITE-ProRule" id="PRU00221"/>
    </source>
</evidence>
<keyword evidence="8" id="KW-0458">Lysosome</keyword>
<dbReference type="AlphaFoldDB" id="A0A267H4G3"/>
<dbReference type="Proteomes" id="UP000215902">
    <property type="component" value="Unassembled WGS sequence"/>
</dbReference>
<dbReference type="PANTHER" id="PTHR11024">
    <property type="entry name" value="NUCLEAR PORE COMPLEX PROTEIN SEC13 / SEH1 FAMILY MEMBER"/>
    <property type="match status" value="1"/>
</dbReference>
<feature type="region of interest" description="Disordered" evidence="11">
    <location>
        <begin position="374"/>
        <end position="393"/>
    </location>
</feature>
<name>A0A267H4G3_9PLAT</name>
<dbReference type="InterPro" id="IPR036322">
    <property type="entry name" value="WD40_repeat_dom_sf"/>
</dbReference>
<keyword evidence="6" id="KW-0677">Repeat</keyword>
<protein>
    <submittedName>
        <fullName evidence="12">Uncharacterized protein</fullName>
    </submittedName>
</protein>
<dbReference type="PROSITE" id="PS50082">
    <property type="entry name" value="WD_REPEATS_2"/>
    <property type="match status" value="2"/>
</dbReference>
<proteinExistence type="inferred from homology"/>
<dbReference type="InterPro" id="IPR001680">
    <property type="entry name" value="WD40_rpt"/>
</dbReference>
<evidence type="ECO:0000256" key="4">
    <source>
        <dbReference type="ARBA" id="ARBA00022448"/>
    </source>
</evidence>
<sequence>MFVAMKSIPVQHRDLIHDVAYDSYGKRLATCSSDQTVKVWDLDSDGEWKLTCSWRAHNGSIWRLAWAHPEFGQILATCSFDRSVCIWEEVTTTAPSAGVGVASIGIGGGGSGGRPLTTTTFEKRAHLVESALSVTGIQFAPRHVGLQLGTCSNDGYLRIYQFSDIMQISQVSLYCEAIHTKMKNCSCIAWSQSRLHPTLIAAGCSDAGATDAACKDSFQVYELQEDSRKFAKVESVVLPKPDTGVNDLQFAPSLGRSFHLLAVASQQISLYKLRLSTGGQQQQQQSGGMLLQASQSSSSLDVGSSSGSTGRYALSCIRILEYQRCQMSVWRLSWNVLGTVLASSLEDGTVRLWQGNYADQWKCLTVMTPSGDSHTASSTDLSQQQQQQQIPAQTTGVPFAKMGSIQGSHQVVWN</sequence>
<dbReference type="Pfam" id="PF00400">
    <property type="entry name" value="WD40"/>
    <property type="match status" value="3"/>
</dbReference>
<comment type="subcellular location">
    <subcellularLocation>
        <location evidence="2">Lysosome</location>
    </subcellularLocation>
    <subcellularLocation>
        <location evidence="1">Nucleus envelope</location>
    </subcellularLocation>
</comment>
<dbReference type="OrthoDB" id="364224at2759"/>
<dbReference type="PROSITE" id="PS00678">
    <property type="entry name" value="WD_REPEATS_1"/>
    <property type="match status" value="1"/>
</dbReference>
<dbReference type="PANTHER" id="PTHR11024:SF3">
    <property type="entry name" value="NUCLEOPORIN SEH1"/>
    <property type="match status" value="1"/>
</dbReference>
<dbReference type="GO" id="GO:0031080">
    <property type="term" value="C:nuclear pore outer ring"/>
    <property type="evidence" value="ECO:0007669"/>
    <property type="project" value="TreeGrafter"/>
</dbReference>
<evidence type="ECO:0000256" key="5">
    <source>
        <dbReference type="ARBA" id="ARBA00022574"/>
    </source>
</evidence>
<keyword evidence="5 10" id="KW-0853">WD repeat</keyword>
<reference evidence="12 13" key="1">
    <citation type="submission" date="2017-06" db="EMBL/GenBank/DDBJ databases">
        <title>A platform for efficient transgenesis in Macrostomum lignano, a flatworm model organism for stem cell research.</title>
        <authorList>
            <person name="Berezikov E."/>
        </authorList>
    </citation>
    <scope>NUCLEOTIDE SEQUENCE [LARGE SCALE GENOMIC DNA]</scope>
    <source>
        <strain evidence="12">DV1</strain>
        <tissue evidence="12">Whole organism</tissue>
    </source>
</reference>
<evidence type="ECO:0000256" key="2">
    <source>
        <dbReference type="ARBA" id="ARBA00004371"/>
    </source>
</evidence>
<keyword evidence="7" id="KW-0653">Protein transport</keyword>
<dbReference type="STRING" id="282301.A0A267H4G3"/>
<dbReference type="GO" id="GO:0035859">
    <property type="term" value="C:Seh1-associated complex"/>
    <property type="evidence" value="ECO:0007669"/>
    <property type="project" value="TreeGrafter"/>
</dbReference>
<dbReference type="SMART" id="SM00320">
    <property type="entry name" value="WD40"/>
    <property type="match status" value="4"/>
</dbReference>
<feature type="repeat" description="WD" evidence="10">
    <location>
        <begin position="54"/>
        <end position="88"/>
    </location>
</feature>
<dbReference type="Gene3D" id="2.130.10.10">
    <property type="entry name" value="YVTN repeat-like/Quinoprotein amine dehydrogenase"/>
    <property type="match status" value="1"/>
</dbReference>
<evidence type="ECO:0000256" key="7">
    <source>
        <dbReference type="ARBA" id="ARBA00022927"/>
    </source>
</evidence>
<comment type="caution">
    <text evidence="12">The sequence shown here is derived from an EMBL/GenBank/DDBJ whole genome shotgun (WGS) entry which is preliminary data.</text>
</comment>
<evidence type="ECO:0000313" key="13">
    <source>
        <dbReference type="Proteomes" id="UP000215902"/>
    </source>
</evidence>
<dbReference type="InterPro" id="IPR037363">
    <property type="entry name" value="Sec13/Seh1_fam"/>
</dbReference>
<feature type="repeat" description="WD" evidence="10">
    <location>
        <begin position="9"/>
        <end position="44"/>
    </location>
</feature>
<dbReference type="InterPro" id="IPR019775">
    <property type="entry name" value="WD40_repeat_CS"/>
</dbReference>
<keyword evidence="4" id="KW-0813">Transport</keyword>
<dbReference type="InterPro" id="IPR015943">
    <property type="entry name" value="WD40/YVTN_repeat-like_dom_sf"/>
</dbReference>
<comment type="similarity">
    <text evidence="3">Belongs to the WD repeat SEC13 family.</text>
</comment>
<accession>A0A267H4G3</accession>
<dbReference type="GO" id="GO:1904263">
    <property type="term" value="P:positive regulation of TORC1 signaling"/>
    <property type="evidence" value="ECO:0007669"/>
    <property type="project" value="TreeGrafter"/>
</dbReference>
<gene>
    <name evidence="12" type="ORF">BOX15_Mlig028145g1</name>
</gene>
<dbReference type="SUPFAM" id="SSF50978">
    <property type="entry name" value="WD40 repeat-like"/>
    <property type="match status" value="1"/>
</dbReference>
<dbReference type="GO" id="GO:0005198">
    <property type="term" value="F:structural molecule activity"/>
    <property type="evidence" value="ECO:0007669"/>
    <property type="project" value="InterPro"/>
</dbReference>
<dbReference type="InterPro" id="IPR020472">
    <property type="entry name" value="WD40_PAC1"/>
</dbReference>
<evidence type="ECO:0000256" key="1">
    <source>
        <dbReference type="ARBA" id="ARBA00004259"/>
    </source>
</evidence>
<dbReference type="GO" id="GO:0015031">
    <property type="term" value="P:protein transport"/>
    <property type="evidence" value="ECO:0007669"/>
    <property type="project" value="UniProtKB-KW"/>
</dbReference>
<evidence type="ECO:0000256" key="9">
    <source>
        <dbReference type="ARBA" id="ARBA00023242"/>
    </source>
</evidence>
<evidence type="ECO:0000256" key="11">
    <source>
        <dbReference type="SAM" id="MobiDB-lite"/>
    </source>
</evidence>
<organism evidence="12 13">
    <name type="scientific">Macrostomum lignano</name>
    <dbReference type="NCBI Taxonomy" id="282301"/>
    <lineage>
        <taxon>Eukaryota</taxon>
        <taxon>Metazoa</taxon>
        <taxon>Spiralia</taxon>
        <taxon>Lophotrochozoa</taxon>
        <taxon>Platyhelminthes</taxon>
        <taxon>Rhabditophora</taxon>
        <taxon>Macrostomorpha</taxon>
        <taxon>Macrostomida</taxon>
        <taxon>Macrostomidae</taxon>
        <taxon>Macrostomum</taxon>
    </lineage>
</organism>